<dbReference type="GO" id="GO:0005737">
    <property type="term" value="C:cytoplasm"/>
    <property type="evidence" value="ECO:0007669"/>
    <property type="project" value="UniProtKB-SubCell"/>
</dbReference>
<gene>
    <name evidence="6" type="primary">stk11ip</name>
    <name evidence="6" type="ORF">EYF80_019510</name>
</gene>
<feature type="region of interest" description="Disordered" evidence="3">
    <location>
        <begin position="137"/>
        <end position="156"/>
    </location>
</feature>
<evidence type="ECO:0000256" key="3">
    <source>
        <dbReference type="SAM" id="MobiDB-lite"/>
    </source>
</evidence>
<dbReference type="InterPro" id="IPR057676">
    <property type="entry name" value="PH_S11IP_C"/>
</dbReference>
<evidence type="ECO:0000256" key="1">
    <source>
        <dbReference type="ARBA" id="ARBA00004496"/>
    </source>
</evidence>
<dbReference type="InterPro" id="IPR057288">
    <property type="entry name" value="PH_PLEKHM2"/>
</dbReference>
<dbReference type="OrthoDB" id="7451790at2759"/>
<comment type="subcellular location">
    <subcellularLocation>
        <location evidence="1">Cytoplasm</location>
    </subcellularLocation>
</comment>
<dbReference type="GO" id="GO:0016301">
    <property type="term" value="F:kinase activity"/>
    <property type="evidence" value="ECO:0007669"/>
    <property type="project" value="UniProtKB-KW"/>
</dbReference>
<name>A0A4Z2HWQ8_9TELE</name>
<dbReference type="EMBL" id="SRLO01000165">
    <property type="protein sequence ID" value="TNN70296.1"/>
    <property type="molecule type" value="Genomic_DNA"/>
</dbReference>
<sequence length="463" mass="51587">MFYTTPVLSFSGNNFRFSPLSLPEDSHICPQCGSDHVVQLAGQSTPFCSTPIQNSSMLESEGDHVDGNQSARHANEHTDGIRSSPVLEAATSAEESAFLTAQASSFFTGDDRGDASSLSTEIHGKEELAGSYRYVATGTPPEVQAPPAGRSTPNDDLDLLSEDYEAVDHRLQLFLDMEVFEEEEEELHSFLKMSAVKFGEPAEVPSLLVVSNQRIYFLEMTSETHRGQLSDWLQKRDSHPIMELGYLEVGLASQSIHMEFGGVAYTLLVRDSLRCKRFFGLLTGIVREMAHKSDSKLKSISTTRLSPQHHLWPLVCEDIQADVEDGQLQFFYILAFVLQDDVWMPLTVLATRETLYLLREDHQWRRSSGGLPAEEQPEPSSGGVAVLETLPISCVSAVHLWPSDRRRMDVQLYDETVKEERTWCVRSDSGELLQGLLAWVTAQWEAMFGVKLNTKRHEGGGGA</sequence>
<keyword evidence="6" id="KW-0418">Kinase</keyword>
<dbReference type="Pfam" id="PF23142">
    <property type="entry name" value="PH_PLEKHM2"/>
    <property type="match status" value="1"/>
</dbReference>
<proteinExistence type="predicted"/>
<evidence type="ECO:0000313" key="6">
    <source>
        <dbReference type="EMBL" id="TNN70296.1"/>
    </source>
</evidence>
<dbReference type="AlphaFoldDB" id="A0A4Z2HWQ8"/>
<organism evidence="6 7">
    <name type="scientific">Liparis tanakae</name>
    <name type="common">Tanaka's snailfish</name>
    <dbReference type="NCBI Taxonomy" id="230148"/>
    <lineage>
        <taxon>Eukaryota</taxon>
        <taxon>Metazoa</taxon>
        <taxon>Chordata</taxon>
        <taxon>Craniata</taxon>
        <taxon>Vertebrata</taxon>
        <taxon>Euteleostomi</taxon>
        <taxon>Actinopterygii</taxon>
        <taxon>Neopterygii</taxon>
        <taxon>Teleostei</taxon>
        <taxon>Neoteleostei</taxon>
        <taxon>Acanthomorphata</taxon>
        <taxon>Eupercaria</taxon>
        <taxon>Perciformes</taxon>
        <taxon>Cottioidei</taxon>
        <taxon>Cottales</taxon>
        <taxon>Liparidae</taxon>
        <taxon>Liparis</taxon>
    </lineage>
</organism>
<accession>A0A4Z2HWQ8</accession>
<evidence type="ECO:0000259" key="5">
    <source>
        <dbReference type="Pfam" id="PF25624"/>
    </source>
</evidence>
<comment type="caution">
    <text evidence="6">The sequence shown here is derived from an EMBL/GenBank/DDBJ whole genome shotgun (WGS) entry which is preliminary data.</text>
</comment>
<keyword evidence="7" id="KW-1185">Reference proteome</keyword>
<evidence type="ECO:0000313" key="7">
    <source>
        <dbReference type="Proteomes" id="UP000314294"/>
    </source>
</evidence>
<feature type="domain" description="STK11-interacting protein C-terminal PH" evidence="5">
    <location>
        <begin position="305"/>
        <end position="455"/>
    </location>
</feature>
<feature type="domain" description="PLEKHM2 PH" evidence="4">
    <location>
        <begin position="166"/>
        <end position="294"/>
    </location>
</feature>
<protein>
    <submittedName>
        <fullName evidence="6">Serine/threonine-protein kinase 11-interacting protein</fullName>
    </submittedName>
</protein>
<keyword evidence="6" id="KW-0808">Transferase</keyword>
<evidence type="ECO:0000259" key="4">
    <source>
        <dbReference type="Pfam" id="PF23142"/>
    </source>
</evidence>
<evidence type="ECO:0000256" key="2">
    <source>
        <dbReference type="ARBA" id="ARBA00022490"/>
    </source>
</evidence>
<dbReference type="Pfam" id="PF25624">
    <property type="entry name" value="PH_S11IP_C"/>
    <property type="match status" value="1"/>
</dbReference>
<feature type="region of interest" description="Disordered" evidence="3">
    <location>
        <begin position="57"/>
        <end position="82"/>
    </location>
</feature>
<dbReference type="Proteomes" id="UP000314294">
    <property type="component" value="Unassembled WGS sequence"/>
</dbReference>
<keyword evidence="2" id="KW-0963">Cytoplasm</keyword>
<reference evidence="6 7" key="1">
    <citation type="submission" date="2019-03" db="EMBL/GenBank/DDBJ databases">
        <title>First draft genome of Liparis tanakae, snailfish: a comprehensive survey of snailfish specific genes.</title>
        <authorList>
            <person name="Kim W."/>
            <person name="Song I."/>
            <person name="Jeong J.-H."/>
            <person name="Kim D."/>
            <person name="Kim S."/>
            <person name="Ryu S."/>
            <person name="Song J.Y."/>
            <person name="Lee S.K."/>
        </authorList>
    </citation>
    <scope>NUCLEOTIDE SEQUENCE [LARGE SCALE GENOMIC DNA]</scope>
    <source>
        <tissue evidence="6">Muscle</tissue>
    </source>
</reference>